<dbReference type="AlphaFoldDB" id="A0A8X6N9H1"/>
<reference evidence="1" key="1">
    <citation type="submission" date="2020-08" db="EMBL/GenBank/DDBJ databases">
        <title>Multicomponent nature underlies the extraordinary mechanical properties of spider dragline silk.</title>
        <authorList>
            <person name="Kono N."/>
            <person name="Nakamura H."/>
            <person name="Mori M."/>
            <person name="Yoshida Y."/>
            <person name="Ohtoshi R."/>
            <person name="Malay A.D."/>
            <person name="Moran D.A.P."/>
            <person name="Tomita M."/>
            <person name="Numata K."/>
            <person name="Arakawa K."/>
        </authorList>
    </citation>
    <scope>NUCLEOTIDE SEQUENCE</scope>
</reference>
<name>A0A8X6N9H1_NEPPI</name>
<accession>A0A8X6N9H1</accession>
<evidence type="ECO:0000313" key="1">
    <source>
        <dbReference type="EMBL" id="GFT02034.1"/>
    </source>
</evidence>
<proteinExistence type="predicted"/>
<organism evidence="1 2">
    <name type="scientific">Nephila pilipes</name>
    <name type="common">Giant wood spider</name>
    <name type="synonym">Nephila maculata</name>
    <dbReference type="NCBI Taxonomy" id="299642"/>
    <lineage>
        <taxon>Eukaryota</taxon>
        <taxon>Metazoa</taxon>
        <taxon>Ecdysozoa</taxon>
        <taxon>Arthropoda</taxon>
        <taxon>Chelicerata</taxon>
        <taxon>Arachnida</taxon>
        <taxon>Araneae</taxon>
        <taxon>Araneomorphae</taxon>
        <taxon>Entelegynae</taxon>
        <taxon>Araneoidea</taxon>
        <taxon>Nephilidae</taxon>
        <taxon>Nephila</taxon>
    </lineage>
</organism>
<keyword evidence="2" id="KW-1185">Reference proteome</keyword>
<protein>
    <submittedName>
        <fullName evidence="1">Uncharacterized protein</fullName>
    </submittedName>
</protein>
<gene>
    <name evidence="1" type="ORF">NPIL_179881</name>
</gene>
<evidence type="ECO:0000313" key="2">
    <source>
        <dbReference type="Proteomes" id="UP000887013"/>
    </source>
</evidence>
<sequence length="105" mass="12027">MNTHSSMIHIICVVRNYELCRQKISAWLYSNVSTRQPSLIGSSETFSIPQGQATRAQQSVKAAVTRSPYRTWSSKELKLGLFVLGCEISVGAIHHWRRMRYKGYH</sequence>
<dbReference type="EMBL" id="BMAW01101973">
    <property type="protein sequence ID" value="GFT02034.1"/>
    <property type="molecule type" value="Genomic_DNA"/>
</dbReference>
<dbReference type="Proteomes" id="UP000887013">
    <property type="component" value="Unassembled WGS sequence"/>
</dbReference>
<comment type="caution">
    <text evidence="1">The sequence shown here is derived from an EMBL/GenBank/DDBJ whole genome shotgun (WGS) entry which is preliminary data.</text>
</comment>